<evidence type="ECO:0000259" key="1">
    <source>
        <dbReference type="Pfam" id="PF19780"/>
    </source>
</evidence>
<gene>
    <name evidence="2" type="ORF">GCM10007853_22030</name>
</gene>
<organism evidence="2 3">
    <name type="scientific">Algimonas ampicilliniresistens</name>
    <dbReference type="NCBI Taxonomy" id="1298735"/>
    <lineage>
        <taxon>Bacteria</taxon>
        <taxon>Pseudomonadati</taxon>
        <taxon>Pseudomonadota</taxon>
        <taxon>Alphaproteobacteria</taxon>
        <taxon>Maricaulales</taxon>
        <taxon>Robiginitomaculaceae</taxon>
        <taxon>Algimonas</taxon>
    </lineage>
</organism>
<proteinExistence type="predicted"/>
<keyword evidence="3" id="KW-1185">Reference proteome</keyword>
<evidence type="ECO:0000313" key="2">
    <source>
        <dbReference type="EMBL" id="GLQ24329.1"/>
    </source>
</evidence>
<name>A0ABQ5VCA9_9PROT</name>
<reference evidence="2" key="2">
    <citation type="submission" date="2023-01" db="EMBL/GenBank/DDBJ databases">
        <title>Draft genome sequence of Algimonas ampicilliniresistens strain NBRC 108219.</title>
        <authorList>
            <person name="Sun Q."/>
            <person name="Mori K."/>
        </authorList>
    </citation>
    <scope>NUCLEOTIDE SEQUENCE</scope>
    <source>
        <strain evidence="2">NBRC 108219</strain>
    </source>
</reference>
<feature type="domain" description="DUF6265" evidence="1">
    <location>
        <begin position="48"/>
        <end position="146"/>
    </location>
</feature>
<protein>
    <recommendedName>
        <fullName evidence="1">DUF6265 domain-containing protein</fullName>
    </recommendedName>
</protein>
<accession>A0ABQ5VCA9</accession>
<reference evidence="2" key="1">
    <citation type="journal article" date="2014" name="Int. J. Syst. Evol. Microbiol.">
        <title>Complete genome of a new Firmicutes species belonging to the dominant human colonic microbiota ('Ruminococcus bicirculans') reveals two chromosomes and a selective capacity to utilize plant glucans.</title>
        <authorList>
            <consortium name="NISC Comparative Sequencing Program"/>
            <person name="Wegmann U."/>
            <person name="Louis P."/>
            <person name="Goesmann A."/>
            <person name="Henrissat B."/>
            <person name="Duncan S.H."/>
            <person name="Flint H.J."/>
        </authorList>
    </citation>
    <scope>NUCLEOTIDE SEQUENCE</scope>
    <source>
        <strain evidence="2">NBRC 108219</strain>
    </source>
</reference>
<dbReference type="Pfam" id="PF19780">
    <property type="entry name" value="DUF6265"/>
    <property type="match status" value="1"/>
</dbReference>
<dbReference type="InterPro" id="IPR046232">
    <property type="entry name" value="DUF6265"/>
</dbReference>
<sequence>MIVSDLNLSSSRATRSAVYMSVLLLTACTTTTLRPDVKPAPISAPVPWMVGCWETQDGGVTETWQSAGKQLMFGHSVTTKDGRAVFFEQLRIEAQDDSMAFYAYPLGRGPTQFKLTSEGTGRVTFEAPNHDYPQRVIYETSSSGLNAIASQVDGSRESRWAYRPCSHGAG</sequence>
<dbReference type="EMBL" id="BSNK01000002">
    <property type="protein sequence ID" value="GLQ24329.1"/>
    <property type="molecule type" value="Genomic_DNA"/>
</dbReference>
<comment type="caution">
    <text evidence="2">The sequence shown here is derived from an EMBL/GenBank/DDBJ whole genome shotgun (WGS) entry which is preliminary data.</text>
</comment>
<evidence type="ECO:0000313" key="3">
    <source>
        <dbReference type="Proteomes" id="UP001161391"/>
    </source>
</evidence>
<dbReference type="Proteomes" id="UP001161391">
    <property type="component" value="Unassembled WGS sequence"/>
</dbReference>